<gene>
    <name evidence="1" type="ORF">LSH36_229g04000</name>
</gene>
<name>A0AAD9N5L5_9ANNE</name>
<dbReference type="AlphaFoldDB" id="A0AAD9N5L5"/>
<reference evidence="1" key="1">
    <citation type="journal article" date="2023" name="Mol. Biol. Evol.">
        <title>Third-Generation Sequencing Reveals the Adaptive Role of the Epigenome in Three Deep-Sea Polychaetes.</title>
        <authorList>
            <person name="Perez M."/>
            <person name="Aroh O."/>
            <person name="Sun Y."/>
            <person name="Lan Y."/>
            <person name="Juniper S.K."/>
            <person name="Young C.R."/>
            <person name="Angers B."/>
            <person name="Qian P.Y."/>
        </authorList>
    </citation>
    <scope>NUCLEOTIDE SEQUENCE</scope>
    <source>
        <strain evidence="1">P08H-3</strain>
    </source>
</reference>
<proteinExistence type="predicted"/>
<accession>A0AAD9N5L5</accession>
<organism evidence="1 2">
    <name type="scientific">Paralvinella palmiformis</name>
    <dbReference type="NCBI Taxonomy" id="53620"/>
    <lineage>
        <taxon>Eukaryota</taxon>
        <taxon>Metazoa</taxon>
        <taxon>Spiralia</taxon>
        <taxon>Lophotrochozoa</taxon>
        <taxon>Annelida</taxon>
        <taxon>Polychaeta</taxon>
        <taxon>Sedentaria</taxon>
        <taxon>Canalipalpata</taxon>
        <taxon>Terebellida</taxon>
        <taxon>Terebelliformia</taxon>
        <taxon>Alvinellidae</taxon>
        <taxon>Paralvinella</taxon>
    </lineage>
</organism>
<evidence type="ECO:0000313" key="2">
    <source>
        <dbReference type="Proteomes" id="UP001208570"/>
    </source>
</evidence>
<dbReference type="Proteomes" id="UP001208570">
    <property type="component" value="Unassembled WGS sequence"/>
</dbReference>
<evidence type="ECO:0000313" key="1">
    <source>
        <dbReference type="EMBL" id="KAK2155861.1"/>
    </source>
</evidence>
<protein>
    <submittedName>
        <fullName evidence="1">Uncharacterized protein</fullName>
    </submittedName>
</protein>
<comment type="caution">
    <text evidence="1">The sequence shown here is derived from an EMBL/GenBank/DDBJ whole genome shotgun (WGS) entry which is preliminary data.</text>
</comment>
<dbReference type="EMBL" id="JAODUP010000229">
    <property type="protein sequence ID" value="KAK2155861.1"/>
    <property type="molecule type" value="Genomic_DNA"/>
</dbReference>
<keyword evidence="2" id="KW-1185">Reference proteome</keyword>
<sequence>MLPWLRTSTRRRTSAEVG</sequence>